<keyword evidence="3" id="KW-0011">Acute phase</keyword>
<dbReference type="SUPFAM" id="SSF49899">
    <property type="entry name" value="Concanavalin A-like lectins/glucanases"/>
    <property type="match status" value="1"/>
</dbReference>
<keyword evidence="5" id="KW-0479">Metal-binding</keyword>
<evidence type="ECO:0000256" key="10">
    <source>
        <dbReference type="ARBA" id="ARBA00040546"/>
    </source>
</evidence>
<evidence type="ECO:0000256" key="5">
    <source>
        <dbReference type="ARBA" id="ARBA00022723"/>
    </source>
</evidence>
<evidence type="ECO:0000313" key="14">
    <source>
        <dbReference type="Proteomes" id="UP001142489"/>
    </source>
</evidence>
<dbReference type="Gene3D" id="2.60.120.200">
    <property type="match status" value="1"/>
</dbReference>
<comment type="caution">
    <text evidence="11">Lacks conserved residue(s) required for the propagation of feature annotation.</text>
</comment>
<dbReference type="EMBL" id="JAPFRF010000019">
    <property type="protein sequence ID" value="KAJ7307147.1"/>
    <property type="molecule type" value="Genomic_DNA"/>
</dbReference>
<proteinExistence type="inferred from homology"/>
<dbReference type="PANTHER" id="PTHR45869:SF7">
    <property type="entry name" value="C-REACTIVE PROTEIN"/>
    <property type="match status" value="1"/>
</dbReference>
<evidence type="ECO:0000256" key="2">
    <source>
        <dbReference type="ARBA" id="ARBA00004613"/>
    </source>
</evidence>
<dbReference type="SMART" id="SM00159">
    <property type="entry name" value="PTX"/>
    <property type="match status" value="1"/>
</dbReference>
<accession>A0A9Q1ARN8</accession>
<comment type="similarity">
    <text evidence="9">Belongs to the pentraxin family.</text>
</comment>
<name>A0A9Q1ARN8_9SAUR</name>
<keyword evidence="4" id="KW-0964">Secreted</keyword>
<keyword evidence="8" id="KW-1015">Disulfide bond</keyword>
<evidence type="ECO:0000313" key="13">
    <source>
        <dbReference type="EMBL" id="KAJ7307147.1"/>
    </source>
</evidence>
<dbReference type="Proteomes" id="UP001142489">
    <property type="component" value="Unassembled WGS sequence"/>
</dbReference>
<organism evidence="13 14">
    <name type="scientific">Phrynocephalus forsythii</name>
    <dbReference type="NCBI Taxonomy" id="171643"/>
    <lineage>
        <taxon>Eukaryota</taxon>
        <taxon>Metazoa</taxon>
        <taxon>Chordata</taxon>
        <taxon>Craniata</taxon>
        <taxon>Vertebrata</taxon>
        <taxon>Euteleostomi</taxon>
        <taxon>Lepidosauria</taxon>
        <taxon>Squamata</taxon>
        <taxon>Bifurcata</taxon>
        <taxon>Unidentata</taxon>
        <taxon>Episquamata</taxon>
        <taxon>Toxicofera</taxon>
        <taxon>Iguania</taxon>
        <taxon>Acrodonta</taxon>
        <taxon>Agamidae</taxon>
        <taxon>Agaminae</taxon>
        <taxon>Phrynocephalus</taxon>
    </lineage>
</organism>
<keyword evidence="14" id="KW-1185">Reference proteome</keyword>
<feature type="domain" description="Pentraxin (PTX)" evidence="12">
    <location>
        <begin position="66"/>
        <end position="270"/>
    </location>
</feature>
<dbReference type="InterPro" id="IPR013320">
    <property type="entry name" value="ConA-like_dom_sf"/>
</dbReference>
<dbReference type="GO" id="GO:0005615">
    <property type="term" value="C:extracellular space"/>
    <property type="evidence" value="ECO:0007669"/>
    <property type="project" value="TreeGrafter"/>
</dbReference>
<reference evidence="13" key="1">
    <citation type="journal article" date="2023" name="DNA Res.">
        <title>Chromosome-level genome assembly of Phrynocephalus forsythii using third-generation DNA sequencing and Hi-C analysis.</title>
        <authorList>
            <person name="Qi Y."/>
            <person name="Zhao W."/>
            <person name="Zhao Y."/>
            <person name="Niu C."/>
            <person name="Cao S."/>
            <person name="Zhang Y."/>
        </authorList>
    </citation>
    <scope>NUCLEOTIDE SEQUENCE</scope>
    <source>
        <tissue evidence="13">Muscle</tissue>
    </source>
</reference>
<protein>
    <recommendedName>
        <fullName evidence="10">C-reactive protein</fullName>
    </recommendedName>
</protein>
<dbReference type="PROSITE" id="PS00289">
    <property type="entry name" value="PTX_1"/>
    <property type="match status" value="1"/>
</dbReference>
<dbReference type="GO" id="GO:0001849">
    <property type="term" value="F:complement component C1q complex binding"/>
    <property type="evidence" value="ECO:0007669"/>
    <property type="project" value="TreeGrafter"/>
</dbReference>
<dbReference type="AlphaFoldDB" id="A0A9Q1ARN8"/>
<dbReference type="FunFam" id="2.60.120.200:FF:000070">
    <property type="entry name" value="Serum amyloid P-component"/>
    <property type="match status" value="1"/>
</dbReference>
<evidence type="ECO:0000256" key="4">
    <source>
        <dbReference type="ARBA" id="ARBA00022525"/>
    </source>
</evidence>
<keyword evidence="7" id="KW-0106">Calcium</keyword>
<evidence type="ECO:0000256" key="6">
    <source>
        <dbReference type="ARBA" id="ARBA00022729"/>
    </source>
</evidence>
<evidence type="ECO:0000256" key="1">
    <source>
        <dbReference type="ARBA" id="ARBA00001913"/>
    </source>
</evidence>
<dbReference type="InterPro" id="IPR001759">
    <property type="entry name" value="PTX_dom"/>
</dbReference>
<dbReference type="PRINTS" id="PR00895">
    <property type="entry name" value="PENTAXIN"/>
</dbReference>
<comment type="subcellular location">
    <subcellularLocation>
        <location evidence="2">Secreted</location>
    </subcellularLocation>
</comment>
<keyword evidence="6" id="KW-0732">Signal</keyword>
<dbReference type="InterPro" id="IPR030476">
    <property type="entry name" value="Pentaxin_CS"/>
</dbReference>
<evidence type="ECO:0000256" key="7">
    <source>
        <dbReference type="ARBA" id="ARBA00022837"/>
    </source>
</evidence>
<sequence>MLFLSEMPGCFFRLRPLVVQAPFGESSRKNWRANTVLEEVQESINWDPKRWVRNNANVPFFPPDLQKKVLVFPKASNNAAVFLNAEVQQPLTSVTVCLRYYTLLTRAYGLFSYATKQGDNDLLLYKLLPNQYRLYVGGSSVTFTLPEKPASRPRWEHICMSWDSATGLVELWVNGYPLPRMGLKKGYSINPEASIVLGQDQNQGFLGWVFDINTSFQGEMTDVYMWDRVLSADEVNLVWNDHSVSNSLINWSSLDYEIRNYVMIMPSLISA</sequence>
<evidence type="ECO:0000256" key="8">
    <source>
        <dbReference type="ARBA" id="ARBA00023157"/>
    </source>
</evidence>
<comment type="caution">
    <text evidence="13">The sequence shown here is derived from an EMBL/GenBank/DDBJ whole genome shotgun (WGS) entry which is preliminary data.</text>
</comment>
<comment type="cofactor">
    <cofactor evidence="1">
        <name>Ca(2+)</name>
        <dbReference type="ChEBI" id="CHEBI:29108"/>
    </cofactor>
</comment>
<evidence type="ECO:0000256" key="9">
    <source>
        <dbReference type="ARBA" id="ARBA00038102"/>
    </source>
</evidence>
<dbReference type="GO" id="GO:0046872">
    <property type="term" value="F:metal ion binding"/>
    <property type="evidence" value="ECO:0007669"/>
    <property type="project" value="UniProtKB-KW"/>
</dbReference>
<gene>
    <name evidence="13" type="ORF">JRQ81_009130</name>
</gene>
<evidence type="ECO:0000259" key="12">
    <source>
        <dbReference type="PROSITE" id="PS51828"/>
    </source>
</evidence>
<dbReference type="Pfam" id="PF00354">
    <property type="entry name" value="Pentaxin"/>
    <property type="match status" value="1"/>
</dbReference>
<dbReference type="GO" id="GO:0045087">
    <property type="term" value="P:innate immune response"/>
    <property type="evidence" value="ECO:0007669"/>
    <property type="project" value="TreeGrafter"/>
</dbReference>
<dbReference type="PANTHER" id="PTHR45869">
    <property type="entry name" value="C-REACTIVE PROTEIN-RELATED"/>
    <property type="match status" value="1"/>
</dbReference>
<dbReference type="GO" id="GO:0006953">
    <property type="term" value="P:acute-phase response"/>
    <property type="evidence" value="ECO:0007669"/>
    <property type="project" value="UniProtKB-KW"/>
</dbReference>
<dbReference type="InterPro" id="IPR051005">
    <property type="entry name" value="Pentraxin_domain"/>
</dbReference>
<dbReference type="PROSITE" id="PS51828">
    <property type="entry name" value="PTX_2"/>
    <property type="match status" value="1"/>
</dbReference>
<dbReference type="OrthoDB" id="547680at2759"/>
<evidence type="ECO:0000256" key="3">
    <source>
        <dbReference type="ARBA" id="ARBA00022486"/>
    </source>
</evidence>
<evidence type="ECO:0000256" key="11">
    <source>
        <dbReference type="PROSITE-ProRule" id="PRU01172"/>
    </source>
</evidence>